<feature type="compositionally biased region" description="Polar residues" evidence="1">
    <location>
        <begin position="447"/>
        <end position="456"/>
    </location>
</feature>
<keyword evidence="4" id="KW-1185">Reference proteome</keyword>
<proteinExistence type="predicted"/>
<dbReference type="Proteomes" id="UP000244336">
    <property type="component" value="Chromosome 5"/>
</dbReference>
<protein>
    <recommendedName>
        <fullName evidence="2">Nucleolus and neural progenitor protein-like N-terminal domain-containing protein</fullName>
    </recommendedName>
</protein>
<gene>
    <name evidence="3" type="ORF">GQ55_5G240100</name>
</gene>
<dbReference type="STRING" id="1504633.A0A2T7DJM9"/>
<dbReference type="PANTHER" id="PTHR34786:SF1">
    <property type="entry name" value="OS09G0504900 PROTEIN"/>
    <property type="match status" value="1"/>
</dbReference>
<organism evidence="3 4">
    <name type="scientific">Panicum hallii var. hallii</name>
    <dbReference type="NCBI Taxonomy" id="1504633"/>
    <lineage>
        <taxon>Eukaryota</taxon>
        <taxon>Viridiplantae</taxon>
        <taxon>Streptophyta</taxon>
        <taxon>Embryophyta</taxon>
        <taxon>Tracheophyta</taxon>
        <taxon>Spermatophyta</taxon>
        <taxon>Magnoliopsida</taxon>
        <taxon>Liliopsida</taxon>
        <taxon>Poales</taxon>
        <taxon>Poaceae</taxon>
        <taxon>PACMAD clade</taxon>
        <taxon>Panicoideae</taxon>
        <taxon>Panicodae</taxon>
        <taxon>Paniceae</taxon>
        <taxon>Panicinae</taxon>
        <taxon>Panicum</taxon>
        <taxon>Panicum sect. Panicum</taxon>
    </lineage>
</organism>
<evidence type="ECO:0000259" key="2">
    <source>
        <dbReference type="Pfam" id="PF14780"/>
    </source>
</evidence>
<dbReference type="EMBL" id="CM009753">
    <property type="protein sequence ID" value="PUZ55784.1"/>
    <property type="molecule type" value="Genomic_DNA"/>
</dbReference>
<feature type="compositionally biased region" description="Basic and acidic residues" evidence="1">
    <location>
        <begin position="33"/>
        <end position="47"/>
    </location>
</feature>
<reference evidence="3 4" key="1">
    <citation type="submission" date="2018-04" db="EMBL/GenBank/DDBJ databases">
        <title>WGS assembly of Panicum hallii var. hallii HAL2.</title>
        <authorList>
            <person name="Lovell J."/>
            <person name="Jenkins J."/>
            <person name="Lowry D."/>
            <person name="Mamidi S."/>
            <person name="Sreedasyam A."/>
            <person name="Weng X."/>
            <person name="Barry K."/>
            <person name="Bonette J."/>
            <person name="Campitelli B."/>
            <person name="Daum C."/>
            <person name="Gordon S."/>
            <person name="Gould B."/>
            <person name="Lipzen A."/>
            <person name="MacQueen A."/>
            <person name="Palacio-Mejia J."/>
            <person name="Plott C."/>
            <person name="Shakirov E."/>
            <person name="Shu S."/>
            <person name="Yoshinaga Y."/>
            <person name="Zane M."/>
            <person name="Rokhsar D."/>
            <person name="Grimwood J."/>
            <person name="Schmutz J."/>
            <person name="Juenger T."/>
        </authorList>
    </citation>
    <scope>NUCLEOTIDE SEQUENCE [LARGE SCALE GENOMIC DNA]</scope>
    <source>
        <strain evidence="4">cv. HAL2</strain>
    </source>
</reference>
<feature type="compositionally biased region" description="Basic and acidic residues" evidence="1">
    <location>
        <begin position="434"/>
        <end position="444"/>
    </location>
</feature>
<dbReference type="OrthoDB" id="114080at2759"/>
<dbReference type="Pfam" id="PF14780">
    <property type="entry name" value="NEPRO_N"/>
    <property type="match status" value="1"/>
</dbReference>
<dbReference type="AlphaFoldDB" id="A0A2T7DJM9"/>
<dbReference type="Gramene" id="PUZ55784">
    <property type="protein sequence ID" value="PUZ55784"/>
    <property type="gene ID" value="GQ55_5G240100"/>
</dbReference>
<dbReference type="PANTHER" id="PTHR34786">
    <property type="entry name" value="OS09G0504900 PROTEIN"/>
    <property type="match status" value="1"/>
</dbReference>
<evidence type="ECO:0000313" key="4">
    <source>
        <dbReference type="Proteomes" id="UP000244336"/>
    </source>
</evidence>
<dbReference type="InterPro" id="IPR027951">
    <property type="entry name" value="Nepro_N"/>
</dbReference>
<feature type="region of interest" description="Disordered" evidence="1">
    <location>
        <begin position="347"/>
        <end position="392"/>
    </location>
</feature>
<name>A0A2T7DJM9_9POAL</name>
<evidence type="ECO:0000256" key="1">
    <source>
        <dbReference type="SAM" id="MobiDB-lite"/>
    </source>
</evidence>
<accession>A0A2T7DJM9</accession>
<feature type="region of interest" description="Disordered" evidence="1">
    <location>
        <begin position="423"/>
        <end position="456"/>
    </location>
</feature>
<feature type="domain" description="Nucleolus and neural progenitor protein-like N-terminal" evidence="2">
    <location>
        <begin position="110"/>
        <end position="262"/>
    </location>
</feature>
<sequence length="456" mass="49324">MSTSANPKPKRRRRGPPKQGPASPVVATVGAKVAHEVGGEGARRDARQAPPPARVVATTARGRGSGEEGARGVEGSASNAGRSAHEAGGVDGSYLTQTRIFNSSDEEQRLRAALRHLQAEAGVLERLVYKHRNQHRGAAYFQYLLKVGRDLKLLLGAGLAEVLNAVFPVLACRKPANTVLVPTKQTKKKPGANHSHHERLLGVARLLSQMAEPVMKAATQITFLLARSFFIDLCTAVLSLLARIRVLVQQMLLDVVSLYNKVTDLTDRKQAVKISIGGVQAFREYYPSTNDACTILDCVWVKDKFVLHEKMKGSCQETQVEDQKSFGPESSIQYETLALISEDTPNFEETNQTAKQAGAAAADQPDKMNHCSDAGGSQSGRQLENESGACSVPDTLSTRIHSVPHLNLKHETRKRVAFVAVGNPKVPGAASETKSSEVNKKQRLDMISQTSVESGL</sequence>
<evidence type="ECO:0000313" key="3">
    <source>
        <dbReference type="EMBL" id="PUZ55784.1"/>
    </source>
</evidence>
<feature type="region of interest" description="Disordered" evidence="1">
    <location>
        <begin position="1"/>
        <end position="90"/>
    </location>
</feature>